<dbReference type="Pfam" id="PF00884">
    <property type="entry name" value="Sulfatase"/>
    <property type="match status" value="1"/>
</dbReference>
<dbReference type="InterPro" id="IPR000917">
    <property type="entry name" value="Sulfatase_N"/>
</dbReference>
<feature type="modified residue" description="3-oxoalanine (Ser)" evidence="1">
    <location>
        <position position="74"/>
    </location>
</feature>
<feature type="chain" id="PRO_5008042891" evidence="2">
    <location>
        <begin position="21"/>
        <end position="524"/>
    </location>
</feature>
<reference evidence="4 5" key="1">
    <citation type="submission" date="2016-02" db="EMBL/GenBank/DDBJ databases">
        <title>Draft genome sequence of Aeromonas trota strain 1999lcr isolated from cerebrospinal fluid (CSF).</title>
        <authorList>
            <person name="Dallagassa C.B."/>
            <person name="Prediger K.C."/>
            <person name="Weiss V.A."/>
            <person name="Assis F.E."/>
            <person name="Baura V."/>
            <person name="Cruz L.M."/>
            <person name="Souza E.M."/>
            <person name="Pedrosa F.O."/>
            <person name="Fadel-Picheth C.M."/>
        </authorList>
    </citation>
    <scope>NUCLEOTIDE SEQUENCE [LARGE SCALE GENOMIC DNA]</scope>
    <source>
        <strain evidence="4 5">1999lcr</strain>
    </source>
</reference>
<dbReference type="InterPro" id="IPR017850">
    <property type="entry name" value="Alkaline_phosphatase_core_sf"/>
</dbReference>
<dbReference type="AlphaFoldDB" id="A0A175VFH5"/>
<dbReference type="SUPFAM" id="SSF53649">
    <property type="entry name" value="Alkaline phosphatase-like"/>
    <property type="match status" value="1"/>
</dbReference>
<dbReference type="Gene3D" id="3.30.1120.10">
    <property type="match status" value="1"/>
</dbReference>
<dbReference type="EMBL" id="JMGO02000016">
    <property type="protein sequence ID" value="KXU78742.1"/>
    <property type="molecule type" value="Genomic_DNA"/>
</dbReference>
<dbReference type="Gene3D" id="3.40.720.10">
    <property type="entry name" value="Alkaline Phosphatase, subunit A"/>
    <property type="match status" value="1"/>
</dbReference>
<evidence type="ECO:0000256" key="1">
    <source>
        <dbReference type="PIRSR" id="PIRSR600917-52"/>
    </source>
</evidence>
<dbReference type="STRING" id="29489.VL01_04015"/>
<protein>
    <submittedName>
        <fullName evidence="4">Arylsulfatase</fullName>
    </submittedName>
</protein>
<organism evidence="4 5">
    <name type="scientific">Aeromonas enteropelogenes</name>
    <name type="common">Aeromonas trota</name>
    <dbReference type="NCBI Taxonomy" id="29489"/>
    <lineage>
        <taxon>Bacteria</taxon>
        <taxon>Pseudomonadati</taxon>
        <taxon>Pseudomonadota</taxon>
        <taxon>Gammaproteobacteria</taxon>
        <taxon>Aeromonadales</taxon>
        <taxon>Aeromonadaceae</taxon>
        <taxon>Aeromonas</taxon>
    </lineage>
</organism>
<comment type="PTM">
    <text evidence="1">The conversion to 3-oxoalanine (also known as C-formylglycine, FGly), of a serine or cysteine residue in prokaryotes and of a cysteine residue in eukaryotes, is critical for catalytic activity.</text>
</comment>
<dbReference type="PANTHER" id="PTHR43751">
    <property type="entry name" value="SULFATASE"/>
    <property type="match status" value="1"/>
</dbReference>
<comment type="caution">
    <text evidence="4">The sequence shown here is derived from an EMBL/GenBank/DDBJ whole genome shotgun (WGS) entry which is preliminary data.</text>
</comment>
<dbReference type="Proteomes" id="UP000078435">
    <property type="component" value="Unassembled WGS sequence"/>
</dbReference>
<dbReference type="PANTHER" id="PTHR43751:SF2">
    <property type="entry name" value="SULFATASE N-TERMINAL DOMAIN-CONTAINING PROTEIN"/>
    <property type="match status" value="1"/>
</dbReference>
<dbReference type="Pfam" id="PF14707">
    <property type="entry name" value="Sulfatase_C"/>
    <property type="match status" value="1"/>
</dbReference>
<evidence type="ECO:0000313" key="4">
    <source>
        <dbReference type="EMBL" id="KXU78742.1"/>
    </source>
</evidence>
<accession>A0A175VFH5</accession>
<feature type="domain" description="Sulfatase N-terminal" evidence="3">
    <location>
        <begin position="25"/>
        <end position="381"/>
    </location>
</feature>
<dbReference type="CDD" id="cd16142">
    <property type="entry name" value="ARS_like"/>
    <property type="match status" value="1"/>
</dbReference>
<proteinExistence type="predicted"/>
<sequence>MKLGKISAAVSMILSAGVMAKTDKPNILVIFGDDIGWQNVSAYGMGTMGYTTPNIDRIANEGVKFTDHYAQPSSTAGRAAFLTGQYPIRSGMTTVAMPGGALGLKKESPSLAEVLKAVGYKTGQFGKNHLGDHNFALPTVHGFDEFFGNLYHLNTQEEHEQRDYQNFAKKYSGSVEAYSKKFGTRGVLHCYATETEDKTVDPRFGEVGKQKCTDTGPLGQERMKDFDRAEMIPAALKFIDNSLKEDKPFFTWVNTSRMHLYTRLNDKWRYAAEQYTSEYDYHGSGMMQHDSDIGYLLDELEKRGLKENTIVIYTTDNGPEHSSWPYGATTPFRGEKMTTYEGGVRVPMMARWPAQIPAGGVLNGIQGHQDLFTTLAAAAGVPDVSKKMMDEKKQYIDGVNNLAYWEGKNKESARDSIFYYFEDKLSAVRVGPWKFHFAVAENYYDNLKPLSKPKLYNLRADPFESYDSIDANGHLVQKMSWMLAPVSEMVGEHVNTLVKYPPVQGSTTFDMAKVIQEAMQKTQQ</sequence>
<evidence type="ECO:0000313" key="5">
    <source>
        <dbReference type="Proteomes" id="UP000078435"/>
    </source>
</evidence>
<evidence type="ECO:0000256" key="2">
    <source>
        <dbReference type="SAM" id="SignalP"/>
    </source>
</evidence>
<dbReference type="InterPro" id="IPR052701">
    <property type="entry name" value="GAG_Ulvan_Degrading_Sulfatases"/>
</dbReference>
<gene>
    <name evidence="4" type="ORF">LCR_02275</name>
</gene>
<name>A0A175VFH5_AEREN</name>
<keyword evidence="2" id="KW-0732">Signal</keyword>
<evidence type="ECO:0000259" key="3">
    <source>
        <dbReference type="Pfam" id="PF00884"/>
    </source>
</evidence>
<feature type="signal peptide" evidence="2">
    <location>
        <begin position="1"/>
        <end position="20"/>
    </location>
</feature>